<accession>A0A0C9VBG8</accession>
<dbReference type="Proteomes" id="UP000054279">
    <property type="component" value="Unassembled WGS sequence"/>
</dbReference>
<comment type="pathway">
    <text evidence="1">tRNA modification; 5-methoxycarbonylmethyl-2-thiouridine-tRNA biosynthesis.</text>
</comment>
<evidence type="ECO:0000313" key="4">
    <source>
        <dbReference type="Proteomes" id="UP000054279"/>
    </source>
</evidence>
<proteinExistence type="inferred from homology"/>
<dbReference type="InterPro" id="IPR018627">
    <property type="entry name" value="ELP6"/>
</dbReference>
<dbReference type="InterPro" id="IPR027417">
    <property type="entry name" value="P-loop_NTPase"/>
</dbReference>
<dbReference type="UniPathway" id="UPA00988"/>
<evidence type="ECO:0000313" key="3">
    <source>
        <dbReference type="EMBL" id="KIJ34830.1"/>
    </source>
</evidence>
<dbReference type="HOGENOM" id="CLU_073399_1_0_1"/>
<dbReference type="OrthoDB" id="9995306at2759"/>
<dbReference type="Gene3D" id="3.40.50.300">
    <property type="entry name" value="P-loop containing nucleotide triphosphate hydrolases"/>
    <property type="match status" value="1"/>
</dbReference>
<organism evidence="3 4">
    <name type="scientific">Sphaerobolus stellatus (strain SS14)</name>
    <dbReference type="NCBI Taxonomy" id="990650"/>
    <lineage>
        <taxon>Eukaryota</taxon>
        <taxon>Fungi</taxon>
        <taxon>Dikarya</taxon>
        <taxon>Basidiomycota</taxon>
        <taxon>Agaricomycotina</taxon>
        <taxon>Agaricomycetes</taxon>
        <taxon>Phallomycetidae</taxon>
        <taxon>Geastrales</taxon>
        <taxon>Sphaerobolaceae</taxon>
        <taxon>Sphaerobolus</taxon>
    </lineage>
</organism>
<protein>
    <recommendedName>
        <fullName evidence="5">Elongator complex protein 6</fullName>
    </recommendedName>
</protein>
<dbReference type="GO" id="GO:0002098">
    <property type="term" value="P:tRNA wobble uridine modification"/>
    <property type="evidence" value="ECO:0007669"/>
    <property type="project" value="InterPro"/>
</dbReference>
<dbReference type="EMBL" id="KN837195">
    <property type="protein sequence ID" value="KIJ34830.1"/>
    <property type="molecule type" value="Genomic_DNA"/>
</dbReference>
<reference evidence="3 4" key="1">
    <citation type="submission" date="2014-06" db="EMBL/GenBank/DDBJ databases">
        <title>Evolutionary Origins and Diversification of the Mycorrhizal Mutualists.</title>
        <authorList>
            <consortium name="DOE Joint Genome Institute"/>
            <consortium name="Mycorrhizal Genomics Consortium"/>
            <person name="Kohler A."/>
            <person name="Kuo A."/>
            <person name="Nagy L.G."/>
            <person name="Floudas D."/>
            <person name="Copeland A."/>
            <person name="Barry K.W."/>
            <person name="Cichocki N."/>
            <person name="Veneault-Fourrey C."/>
            <person name="LaButti K."/>
            <person name="Lindquist E.A."/>
            <person name="Lipzen A."/>
            <person name="Lundell T."/>
            <person name="Morin E."/>
            <person name="Murat C."/>
            <person name="Riley R."/>
            <person name="Ohm R."/>
            <person name="Sun H."/>
            <person name="Tunlid A."/>
            <person name="Henrissat B."/>
            <person name="Grigoriev I.V."/>
            <person name="Hibbett D.S."/>
            <person name="Martin F."/>
        </authorList>
    </citation>
    <scope>NUCLEOTIDE SEQUENCE [LARGE SCALE GENOMIC DNA]</scope>
    <source>
        <strain evidence="3 4">SS14</strain>
    </source>
</reference>
<sequence length="285" mass="30523">MSNALIPGLLFEGNESFPPPPGHLVLVTDHLTAPADFLLHRALALSLKRASENPKVQSRVVIVSLANDFSQWAAIASKSNINLRQHLKNGSLAYVDGLSLSGYNGNTEFLNSEWYTTVDSLFATAAEPSLKGIYDAISTSLRDIQPNDSAAQSLIILDDITMLEFLGIPSLTTSRFLRALRALSHRHSASLIIRAHASPISISAESSPYDSDILQCLLEASHTHVEVRPLTSGRSGAISGEITVHKGGRYTGSLTKGLGRKAGVQYRLGEGGATFFQKGMSAGVL</sequence>
<dbReference type="CDD" id="cd19495">
    <property type="entry name" value="Elp6"/>
    <property type="match status" value="1"/>
</dbReference>
<dbReference type="PANTHER" id="PTHR16184">
    <property type="entry name" value="ELONGATOR COMPLEX PROTEIN 6"/>
    <property type="match status" value="1"/>
</dbReference>
<gene>
    <name evidence="3" type="ORF">M422DRAFT_34930</name>
</gene>
<name>A0A0C9VBG8_SPHS4</name>
<comment type="similarity">
    <text evidence="2">Belongs to the ELP6 family.</text>
</comment>
<evidence type="ECO:0008006" key="5">
    <source>
        <dbReference type="Google" id="ProtNLM"/>
    </source>
</evidence>
<dbReference type="PANTHER" id="PTHR16184:SF6">
    <property type="entry name" value="ELONGATOR COMPLEX PROTEIN 6"/>
    <property type="match status" value="1"/>
</dbReference>
<dbReference type="Pfam" id="PF09807">
    <property type="entry name" value="ELP6"/>
    <property type="match status" value="1"/>
</dbReference>
<dbReference type="AlphaFoldDB" id="A0A0C9VBG8"/>
<evidence type="ECO:0000256" key="1">
    <source>
        <dbReference type="ARBA" id="ARBA00005043"/>
    </source>
</evidence>
<dbReference type="GO" id="GO:0033588">
    <property type="term" value="C:elongator holoenzyme complex"/>
    <property type="evidence" value="ECO:0007669"/>
    <property type="project" value="InterPro"/>
</dbReference>
<evidence type="ECO:0000256" key="2">
    <source>
        <dbReference type="ARBA" id="ARBA00008837"/>
    </source>
</evidence>
<keyword evidence="4" id="KW-1185">Reference proteome</keyword>